<dbReference type="AlphaFoldDB" id="A0A6P8HVG4"/>
<proteinExistence type="predicted"/>
<keyword evidence="1" id="KW-0732">Signal</keyword>
<dbReference type="RefSeq" id="XP_031559328.1">
    <property type="nucleotide sequence ID" value="XM_031703468.1"/>
</dbReference>
<dbReference type="Pfam" id="PF00092">
    <property type="entry name" value="VWA"/>
    <property type="match status" value="1"/>
</dbReference>
<dbReference type="Gene3D" id="3.40.50.410">
    <property type="entry name" value="von Willebrand factor, type A domain"/>
    <property type="match status" value="1"/>
</dbReference>
<dbReference type="PANTHER" id="PTHR24020">
    <property type="entry name" value="COLLAGEN ALPHA"/>
    <property type="match status" value="1"/>
</dbReference>
<organism evidence="3 4">
    <name type="scientific">Actinia tenebrosa</name>
    <name type="common">Australian red waratah sea anemone</name>
    <dbReference type="NCBI Taxonomy" id="6105"/>
    <lineage>
        <taxon>Eukaryota</taxon>
        <taxon>Metazoa</taxon>
        <taxon>Cnidaria</taxon>
        <taxon>Anthozoa</taxon>
        <taxon>Hexacorallia</taxon>
        <taxon>Actiniaria</taxon>
        <taxon>Actiniidae</taxon>
        <taxon>Actinia</taxon>
    </lineage>
</organism>
<dbReference type="InParanoid" id="A0A6P8HVG4"/>
<dbReference type="PRINTS" id="PR00453">
    <property type="entry name" value="VWFADOMAIN"/>
</dbReference>
<accession>A0A6P8HVG4</accession>
<dbReference type="InterPro" id="IPR002035">
    <property type="entry name" value="VWF_A"/>
</dbReference>
<dbReference type="PANTHER" id="PTHR24020:SF84">
    <property type="entry name" value="VWFA DOMAIN-CONTAINING PROTEIN"/>
    <property type="match status" value="1"/>
</dbReference>
<feature type="domain" description="VWFA" evidence="2">
    <location>
        <begin position="68"/>
        <end position="238"/>
    </location>
</feature>
<dbReference type="SMART" id="SM00327">
    <property type="entry name" value="VWA"/>
    <property type="match status" value="1"/>
</dbReference>
<name>A0A6P8HVG4_ACTTE</name>
<dbReference type="InterPro" id="IPR036465">
    <property type="entry name" value="vWFA_dom_sf"/>
</dbReference>
<dbReference type="GeneID" id="116295597"/>
<sequence>MWKFLCVVLMVLVSQGTNAKVFWETEEIAENYLQRVPPIKATAEKMMRYLFGRTTSHIVKRSAPRPDDVLIVIDSSKSIPESNFTRCLYALQGMIERFKPDARFASILFSTKAEVMFKFLPAKKAMEKLLTIRYNGGFTNTQDALKKSGRLFVSRTSGGRRNAYKKMFILTDGQSNIKKERTLYLAYVLKELGIEIYVMAVGERIEGINELGMLATSTDKHLYRVGEMDQFMQVVQEIPKDPYYEKNDGI</sequence>
<dbReference type="SUPFAM" id="SSF53300">
    <property type="entry name" value="vWA-like"/>
    <property type="match status" value="1"/>
</dbReference>
<gene>
    <name evidence="4" type="primary">LOC116295597</name>
</gene>
<dbReference type="PROSITE" id="PS50234">
    <property type="entry name" value="VWFA"/>
    <property type="match status" value="1"/>
</dbReference>
<dbReference type="Proteomes" id="UP000515163">
    <property type="component" value="Unplaced"/>
</dbReference>
<evidence type="ECO:0000259" key="2">
    <source>
        <dbReference type="PROSITE" id="PS50234"/>
    </source>
</evidence>
<reference evidence="4" key="1">
    <citation type="submission" date="2025-08" db="UniProtKB">
        <authorList>
            <consortium name="RefSeq"/>
        </authorList>
    </citation>
    <scope>IDENTIFICATION</scope>
    <source>
        <tissue evidence="4">Tentacle</tissue>
    </source>
</reference>
<evidence type="ECO:0000313" key="4">
    <source>
        <dbReference type="RefSeq" id="XP_031559328.1"/>
    </source>
</evidence>
<dbReference type="KEGG" id="aten:116295597"/>
<dbReference type="InterPro" id="IPR050525">
    <property type="entry name" value="ECM_Assembly_Org"/>
</dbReference>
<evidence type="ECO:0000256" key="1">
    <source>
        <dbReference type="SAM" id="SignalP"/>
    </source>
</evidence>
<dbReference type="OrthoDB" id="6132182at2759"/>
<evidence type="ECO:0000313" key="3">
    <source>
        <dbReference type="Proteomes" id="UP000515163"/>
    </source>
</evidence>
<protein>
    <submittedName>
        <fullName evidence="4">Collagen alpha-1(XII) chain-like</fullName>
    </submittedName>
</protein>
<feature type="chain" id="PRO_5027887310" evidence="1">
    <location>
        <begin position="20"/>
        <end position="250"/>
    </location>
</feature>
<feature type="signal peptide" evidence="1">
    <location>
        <begin position="1"/>
        <end position="19"/>
    </location>
</feature>
<keyword evidence="3" id="KW-1185">Reference proteome</keyword>
<dbReference type="CDD" id="cd00198">
    <property type="entry name" value="vWFA"/>
    <property type="match status" value="1"/>
</dbReference>